<proteinExistence type="predicted"/>
<name>A0A3M8ASR0_9BACL</name>
<accession>A0A3M8ASR0</accession>
<dbReference type="NCBIfam" id="TIGR01167">
    <property type="entry name" value="LPXTG_anchor"/>
    <property type="match status" value="1"/>
</dbReference>
<dbReference type="Proteomes" id="UP000276178">
    <property type="component" value="Unassembled WGS sequence"/>
</dbReference>
<dbReference type="EMBL" id="RHHN01000041">
    <property type="protein sequence ID" value="RNB54236.1"/>
    <property type="molecule type" value="Genomic_DNA"/>
</dbReference>
<dbReference type="AlphaFoldDB" id="A0A3M8ASR0"/>
<keyword evidence="2" id="KW-0472">Membrane</keyword>
<gene>
    <name evidence="3" type="ORF">EB820_14385</name>
</gene>
<keyword evidence="2" id="KW-0812">Transmembrane</keyword>
<feature type="compositionally biased region" description="Basic and acidic residues" evidence="1">
    <location>
        <begin position="270"/>
        <end position="287"/>
    </location>
</feature>
<feature type="transmembrane region" description="Helical" evidence="2">
    <location>
        <begin position="300"/>
        <end position="319"/>
    </location>
</feature>
<keyword evidence="2" id="KW-1133">Transmembrane helix</keyword>
<evidence type="ECO:0000313" key="3">
    <source>
        <dbReference type="EMBL" id="RNB54236.1"/>
    </source>
</evidence>
<dbReference type="OrthoDB" id="2731768at2"/>
<feature type="region of interest" description="Disordered" evidence="1">
    <location>
        <begin position="267"/>
        <end position="291"/>
    </location>
</feature>
<reference evidence="3 4" key="1">
    <citation type="submission" date="2018-10" db="EMBL/GenBank/DDBJ databases">
        <title>Phylogenomics of Brevibacillus.</title>
        <authorList>
            <person name="Dunlap C."/>
        </authorList>
    </citation>
    <scope>NUCLEOTIDE SEQUENCE [LARGE SCALE GENOMIC DNA]</scope>
    <source>
        <strain evidence="3 4">NRRL NRS 1219</strain>
    </source>
</reference>
<organism evidence="3 4">
    <name type="scientific">Brevibacillus agri</name>
    <dbReference type="NCBI Taxonomy" id="51101"/>
    <lineage>
        <taxon>Bacteria</taxon>
        <taxon>Bacillati</taxon>
        <taxon>Bacillota</taxon>
        <taxon>Bacilli</taxon>
        <taxon>Bacillales</taxon>
        <taxon>Paenibacillaceae</taxon>
        <taxon>Brevibacillus</taxon>
    </lineage>
</organism>
<comment type="caution">
    <text evidence="3">The sequence shown here is derived from an EMBL/GenBank/DDBJ whole genome shotgun (WGS) entry which is preliminary data.</text>
</comment>
<evidence type="ECO:0000313" key="4">
    <source>
        <dbReference type="Proteomes" id="UP000276178"/>
    </source>
</evidence>
<evidence type="ECO:0000256" key="1">
    <source>
        <dbReference type="SAM" id="MobiDB-lite"/>
    </source>
</evidence>
<sequence>MYGQKSSRNGHTIWMGEKDMRRSLCLLAMLLLLLPTVVSAHIVNEQNLYDDLQYSKATPQIVQLSGLGVIAYDHGSTLFSPQEKLTREELAHWAGAFWKLKESGAAREQVTAAALEKGLVPSLDGNATYADVNQAYFAGKLAVPEQDAARELTKEEFAVFVFEHRNDAVEGKSLYDRGGFVAGPTGKVEKVAVREEKDAAGKTSKVYSLTISGTVHDLSAHPRVLQAAVDPAQWEGKTVEEAWLMNVAGKPQLQLILFAKSADASGQSARPEKAPTADHAHAGHADHAAAASGDETGASMVPLVVAVVLLALVGGWLFARRRK</sequence>
<protein>
    <submittedName>
        <fullName evidence="3">LPXTG cell wall anchor domain-containing protein</fullName>
    </submittedName>
</protein>
<evidence type="ECO:0000256" key="2">
    <source>
        <dbReference type="SAM" id="Phobius"/>
    </source>
</evidence>